<protein>
    <submittedName>
        <fullName evidence="3">Uncharacterized protein</fullName>
    </submittedName>
</protein>
<evidence type="ECO:0000313" key="3">
    <source>
        <dbReference type="EMBL" id="KAG0258406.1"/>
    </source>
</evidence>
<reference evidence="3" key="1">
    <citation type="journal article" date="2020" name="Fungal Divers.">
        <title>Resolving the Mortierellaceae phylogeny through synthesis of multi-gene phylogenetics and phylogenomics.</title>
        <authorList>
            <person name="Vandepol N."/>
            <person name="Liber J."/>
            <person name="Desiro A."/>
            <person name="Na H."/>
            <person name="Kennedy M."/>
            <person name="Barry K."/>
            <person name="Grigoriev I.V."/>
            <person name="Miller A.N."/>
            <person name="O'Donnell K."/>
            <person name="Stajich J.E."/>
            <person name="Bonito G."/>
        </authorList>
    </citation>
    <scope>NUCLEOTIDE SEQUENCE</scope>
    <source>
        <strain evidence="3">NRRL 28262</strain>
    </source>
</reference>
<feature type="compositionally biased region" description="Low complexity" evidence="2">
    <location>
        <begin position="126"/>
        <end position="142"/>
    </location>
</feature>
<sequence length="214" mass="24931">MLNILFGMVNHAFDSDSRIPELEWIEERMYLITRAENSMRGLYHFLRLDSEKKPDKIYYTATLQQVRKYKLETHRLQEEAAAAALPLEVDFPDDAKARHPPPELAIAPDQEESAQEQEQDQHGEDQQQPQHSSPLPQQQQQLESWVGRLKEDMKAEFKEELKEQLEAQKKQMDEQSRLLMTRLDQRNEKLEAHISRLLAAFESSVGPTPTPDRG</sequence>
<evidence type="ECO:0000256" key="1">
    <source>
        <dbReference type="SAM" id="Coils"/>
    </source>
</evidence>
<keyword evidence="4" id="KW-1185">Reference proteome</keyword>
<accession>A0AAD4H1I4</accession>
<dbReference type="EMBL" id="JAAAIL010002305">
    <property type="protein sequence ID" value="KAG0258406.1"/>
    <property type="molecule type" value="Genomic_DNA"/>
</dbReference>
<feature type="region of interest" description="Disordered" evidence="2">
    <location>
        <begin position="109"/>
        <end position="150"/>
    </location>
</feature>
<evidence type="ECO:0000256" key="2">
    <source>
        <dbReference type="SAM" id="MobiDB-lite"/>
    </source>
</evidence>
<keyword evidence="1" id="KW-0175">Coiled coil</keyword>
<dbReference type="Proteomes" id="UP001194580">
    <property type="component" value="Unassembled WGS sequence"/>
</dbReference>
<dbReference type="AlphaFoldDB" id="A0AAD4H1I4"/>
<evidence type="ECO:0000313" key="4">
    <source>
        <dbReference type="Proteomes" id="UP001194580"/>
    </source>
</evidence>
<comment type="caution">
    <text evidence="3">The sequence shown here is derived from an EMBL/GenBank/DDBJ whole genome shotgun (WGS) entry which is preliminary data.</text>
</comment>
<organism evidence="3 4">
    <name type="scientific">Linnemannia exigua</name>
    <dbReference type="NCBI Taxonomy" id="604196"/>
    <lineage>
        <taxon>Eukaryota</taxon>
        <taxon>Fungi</taxon>
        <taxon>Fungi incertae sedis</taxon>
        <taxon>Mucoromycota</taxon>
        <taxon>Mortierellomycotina</taxon>
        <taxon>Mortierellomycetes</taxon>
        <taxon>Mortierellales</taxon>
        <taxon>Mortierellaceae</taxon>
        <taxon>Linnemannia</taxon>
    </lineage>
</organism>
<feature type="compositionally biased region" description="Acidic residues" evidence="2">
    <location>
        <begin position="109"/>
        <end position="118"/>
    </location>
</feature>
<proteinExistence type="predicted"/>
<feature type="coiled-coil region" evidence="1">
    <location>
        <begin position="150"/>
        <end position="200"/>
    </location>
</feature>
<name>A0AAD4H1I4_9FUNG</name>
<gene>
    <name evidence="3" type="ORF">BGZ95_004986</name>
</gene>